<reference evidence="1 2" key="1">
    <citation type="submission" date="2019-06" db="EMBL/GenBank/DDBJ databases">
        <title>Sequencing the genomes of 1000 actinobacteria strains.</title>
        <authorList>
            <person name="Klenk H.-P."/>
        </authorList>
    </citation>
    <scope>NUCLEOTIDE SEQUENCE [LARGE SCALE GENOMIC DNA]</scope>
    <source>
        <strain evidence="1 2">DSM 45928</strain>
    </source>
</reference>
<dbReference type="EMBL" id="VFOW01000001">
    <property type="protein sequence ID" value="TQL76339.1"/>
    <property type="molecule type" value="Genomic_DNA"/>
</dbReference>
<accession>A0A543AUU4</accession>
<organism evidence="1 2">
    <name type="scientific">Stackebrandtia endophytica</name>
    <dbReference type="NCBI Taxonomy" id="1496996"/>
    <lineage>
        <taxon>Bacteria</taxon>
        <taxon>Bacillati</taxon>
        <taxon>Actinomycetota</taxon>
        <taxon>Actinomycetes</taxon>
        <taxon>Glycomycetales</taxon>
        <taxon>Glycomycetaceae</taxon>
        <taxon>Stackebrandtia</taxon>
    </lineage>
</organism>
<protein>
    <submittedName>
        <fullName evidence="1">Uncharacterized protein</fullName>
    </submittedName>
</protein>
<sequence length="130" mass="14737">MDESTLRAMRLGYLCENADAIRRRLPEDDGVDLYRRLNDESDVDTALGEIAALADLAGLPIWRGSSSRDAMADVAGLPQSEVEIRLVCPRDDARRCARILNWQPEHENSPPWCKLVRAELRWDGVERFAD</sequence>
<dbReference type="Proteomes" id="UP000317043">
    <property type="component" value="Unassembled WGS sequence"/>
</dbReference>
<dbReference type="InParanoid" id="A0A543AUU4"/>
<gene>
    <name evidence="1" type="ORF">FB566_1866</name>
</gene>
<comment type="caution">
    <text evidence="1">The sequence shown here is derived from an EMBL/GenBank/DDBJ whole genome shotgun (WGS) entry which is preliminary data.</text>
</comment>
<dbReference type="AlphaFoldDB" id="A0A543AUU4"/>
<evidence type="ECO:0000313" key="1">
    <source>
        <dbReference type="EMBL" id="TQL76339.1"/>
    </source>
</evidence>
<proteinExistence type="predicted"/>
<dbReference type="RefSeq" id="WP_142037614.1">
    <property type="nucleotide sequence ID" value="NZ_JBHTGS010000001.1"/>
</dbReference>
<keyword evidence="2" id="KW-1185">Reference proteome</keyword>
<evidence type="ECO:0000313" key="2">
    <source>
        <dbReference type="Proteomes" id="UP000317043"/>
    </source>
</evidence>
<name>A0A543AUU4_9ACTN</name>